<evidence type="ECO:0000313" key="2">
    <source>
        <dbReference type="Proteomes" id="UP000308600"/>
    </source>
</evidence>
<accession>A0ACD3B9Z1</accession>
<dbReference type="EMBL" id="ML208267">
    <property type="protein sequence ID" value="TFK74655.1"/>
    <property type="molecule type" value="Genomic_DNA"/>
</dbReference>
<evidence type="ECO:0000313" key="1">
    <source>
        <dbReference type="EMBL" id="TFK74655.1"/>
    </source>
</evidence>
<name>A0ACD3B9Z1_9AGAR</name>
<reference evidence="1 2" key="1">
    <citation type="journal article" date="2019" name="Nat. Ecol. Evol.">
        <title>Megaphylogeny resolves global patterns of mushroom evolution.</title>
        <authorList>
            <person name="Varga T."/>
            <person name="Krizsan K."/>
            <person name="Foldi C."/>
            <person name="Dima B."/>
            <person name="Sanchez-Garcia M."/>
            <person name="Sanchez-Ramirez S."/>
            <person name="Szollosi G.J."/>
            <person name="Szarkandi J.G."/>
            <person name="Papp V."/>
            <person name="Albert L."/>
            <person name="Andreopoulos W."/>
            <person name="Angelini C."/>
            <person name="Antonin V."/>
            <person name="Barry K.W."/>
            <person name="Bougher N.L."/>
            <person name="Buchanan P."/>
            <person name="Buyck B."/>
            <person name="Bense V."/>
            <person name="Catcheside P."/>
            <person name="Chovatia M."/>
            <person name="Cooper J."/>
            <person name="Damon W."/>
            <person name="Desjardin D."/>
            <person name="Finy P."/>
            <person name="Geml J."/>
            <person name="Haridas S."/>
            <person name="Hughes K."/>
            <person name="Justo A."/>
            <person name="Karasinski D."/>
            <person name="Kautmanova I."/>
            <person name="Kiss B."/>
            <person name="Kocsube S."/>
            <person name="Kotiranta H."/>
            <person name="LaButti K.M."/>
            <person name="Lechner B.E."/>
            <person name="Liimatainen K."/>
            <person name="Lipzen A."/>
            <person name="Lukacs Z."/>
            <person name="Mihaltcheva S."/>
            <person name="Morgado L.N."/>
            <person name="Niskanen T."/>
            <person name="Noordeloos M.E."/>
            <person name="Ohm R.A."/>
            <person name="Ortiz-Santana B."/>
            <person name="Ovrebo C."/>
            <person name="Racz N."/>
            <person name="Riley R."/>
            <person name="Savchenko A."/>
            <person name="Shiryaev A."/>
            <person name="Soop K."/>
            <person name="Spirin V."/>
            <person name="Szebenyi C."/>
            <person name="Tomsovsky M."/>
            <person name="Tulloss R.E."/>
            <person name="Uehling J."/>
            <person name="Grigoriev I.V."/>
            <person name="Vagvolgyi C."/>
            <person name="Papp T."/>
            <person name="Martin F.M."/>
            <person name="Miettinen O."/>
            <person name="Hibbett D.S."/>
            <person name="Nagy L.G."/>
        </authorList>
    </citation>
    <scope>NUCLEOTIDE SEQUENCE [LARGE SCALE GENOMIC DNA]</scope>
    <source>
        <strain evidence="1 2">NL-1719</strain>
    </source>
</reference>
<protein>
    <submittedName>
        <fullName evidence="1">Alpha/beta-hydrolase</fullName>
    </submittedName>
</protein>
<organism evidence="1 2">
    <name type="scientific">Pluteus cervinus</name>
    <dbReference type="NCBI Taxonomy" id="181527"/>
    <lineage>
        <taxon>Eukaryota</taxon>
        <taxon>Fungi</taxon>
        <taxon>Dikarya</taxon>
        <taxon>Basidiomycota</taxon>
        <taxon>Agaricomycotina</taxon>
        <taxon>Agaricomycetes</taxon>
        <taxon>Agaricomycetidae</taxon>
        <taxon>Agaricales</taxon>
        <taxon>Pluteineae</taxon>
        <taxon>Pluteaceae</taxon>
        <taxon>Pluteus</taxon>
    </lineage>
</organism>
<dbReference type="Proteomes" id="UP000308600">
    <property type="component" value="Unassembled WGS sequence"/>
</dbReference>
<gene>
    <name evidence="1" type="ORF">BDN72DRAFT_886334</name>
</gene>
<keyword evidence="2" id="KW-1185">Reference proteome</keyword>
<proteinExistence type="predicted"/>
<sequence>MATSVESNLETYTIKNGIKVIERFFVVPLDYSSPEGPQIQIFARHMIPTEKAKTPEDEAKLPFLVYLQGGPGFEIALQGNSGHAGEIHGKGYQTLWLDQRGTGLSSPVLPETLPADVKTDQQIAEYLSYFRADNIVRDCELIREQLLGHKEKPEDRKWTLMGQSFGGFCAITYLSFFSEGVQEVFLTGGLAPLVDDPDPVYKALVPRIIKRNDLYYRKYPRDVQRVREIMSYLQKNDVRLPNGGKLTPSRWQQLGIAFGGSGGIDGVHQLVLRASNDLQLFGKISYKTLQLVEGQQPFDGNPIYAILHEACYCQGRASNWSADRIVEDHFQFSWDKVQSADGNTPVYFTGEQIFSSMFDDYKYLTAWKGAAEILAKKTSWPPLYDLEQLSRNSVKVSAVSYFDDMYVDFNLSQDTASKINNTEQYITNQLGHDGLREDPKHVMQKLFHLSKREID</sequence>